<evidence type="ECO:0000256" key="1">
    <source>
        <dbReference type="SAM" id="Phobius"/>
    </source>
</evidence>
<dbReference type="EMBL" id="PTJA01000018">
    <property type="protein sequence ID" value="PPK76364.1"/>
    <property type="molecule type" value="Genomic_DNA"/>
</dbReference>
<sequence length="199" mass="23489">MQREYRFPGWLAIILWFVFFWPVGIYKLNERIKIDKPGAKHNCRIMFIFGVILMVFNIWLLGSAHINFGDIKTFYPVLIIMLFPNFYIFLRAVLLKKEADYYEKQRIASINESKKFLNKMTDDFMKDFKDFQNQTTILFTQNQTTYMNKQENNCEMPNRSYEKDTQRNPKVVICQSCGGKNTVITGTVSECEYCGSPLS</sequence>
<feature type="transmembrane region" description="Helical" evidence="1">
    <location>
        <begin position="74"/>
        <end position="94"/>
    </location>
</feature>
<evidence type="ECO:0000313" key="3">
    <source>
        <dbReference type="Proteomes" id="UP000237749"/>
    </source>
</evidence>
<dbReference type="Proteomes" id="UP000237749">
    <property type="component" value="Unassembled WGS sequence"/>
</dbReference>
<keyword evidence="1" id="KW-1133">Transmembrane helix</keyword>
<dbReference type="RefSeq" id="WP_104439556.1">
    <property type="nucleotide sequence ID" value="NZ_PTJA01000018.1"/>
</dbReference>
<comment type="caution">
    <text evidence="2">The sequence shown here is derived from an EMBL/GenBank/DDBJ whole genome shotgun (WGS) entry which is preliminary data.</text>
</comment>
<feature type="transmembrane region" description="Helical" evidence="1">
    <location>
        <begin position="6"/>
        <end position="26"/>
    </location>
</feature>
<keyword evidence="1" id="KW-0472">Membrane</keyword>
<accession>A0A2S6HFV2</accession>
<keyword evidence="1" id="KW-0812">Transmembrane</keyword>
<reference evidence="2 3" key="1">
    <citation type="submission" date="2018-02" db="EMBL/GenBank/DDBJ databases">
        <title>Genomic Encyclopedia of Archaeal and Bacterial Type Strains, Phase II (KMG-II): from individual species to whole genera.</title>
        <authorList>
            <person name="Goeker M."/>
        </authorList>
    </citation>
    <scope>NUCLEOTIDE SEQUENCE [LARGE SCALE GENOMIC DNA]</scope>
    <source>
        <strain evidence="2 3">DSM 3808</strain>
    </source>
</reference>
<evidence type="ECO:0000313" key="2">
    <source>
        <dbReference type="EMBL" id="PPK76364.1"/>
    </source>
</evidence>
<organism evidence="2 3">
    <name type="scientific">Lacrimispora xylanisolvens</name>
    <dbReference type="NCBI Taxonomy" id="384636"/>
    <lineage>
        <taxon>Bacteria</taxon>
        <taxon>Bacillati</taxon>
        <taxon>Bacillota</taxon>
        <taxon>Clostridia</taxon>
        <taxon>Lachnospirales</taxon>
        <taxon>Lachnospiraceae</taxon>
        <taxon>Lacrimispora</taxon>
    </lineage>
</organism>
<gene>
    <name evidence="2" type="ORF">BXY41_11854</name>
</gene>
<proteinExistence type="predicted"/>
<name>A0A2S6HFV2_9FIRM</name>
<keyword evidence="3" id="KW-1185">Reference proteome</keyword>
<dbReference type="AlphaFoldDB" id="A0A2S6HFV2"/>
<protein>
    <submittedName>
        <fullName evidence="2">Uncharacterized protein</fullName>
    </submittedName>
</protein>
<feature type="transmembrane region" description="Helical" evidence="1">
    <location>
        <begin position="47"/>
        <end position="68"/>
    </location>
</feature>